<gene>
    <name evidence="3" type="primary">pol</name>
    <name evidence="3" type="ORF">CR513_21297</name>
</gene>
<evidence type="ECO:0000313" key="4">
    <source>
        <dbReference type="Proteomes" id="UP000257109"/>
    </source>
</evidence>
<comment type="caution">
    <text evidence="3">The sequence shown here is derived from an EMBL/GenBank/DDBJ whole genome shotgun (WGS) entry which is preliminary data.</text>
</comment>
<feature type="domain" description="Reverse transcriptase/retrotransposon-derived protein RNase H-like" evidence="1">
    <location>
        <begin position="58"/>
        <end position="138"/>
    </location>
</feature>
<accession>A0A371GZV6</accession>
<organism evidence="3 4">
    <name type="scientific">Mucuna pruriens</name>
    <name type="common">Velvet bean</name>
    <name type="synonym">Dolichos pruriens</name>
    <dbReference type="NCBI Taxonomy" id="157652"/>
    <lineage>
        <taxon>Eukaryota</taxon>
        <taxon>Viridiplantae</taxon>
        <taxon>Streptophyta</taxon>
        <taxon>Embryophyta</taxon>
        <taxon>Tracheophyta</taxon>
        <taxon>Spermatophyta</taxon>
        <taxon>Magnoliopsida</taxon>
        <taxon>eudicotyledons</taxon>
        <taxon>Gunneridae</taxon>
        <taxon>Pentapetalae</taxon>
        <taxon>rosids</taxon>
        <taxon>fabids</taxon>
        <taxon>Fabales</taxon>
        <taxon>Fabaceae</taxon>
        <taxon>Papilionoideae</taxon>
        <taxon>50 kb inversion clade</taxon>
        <taxon>NPAAA clade</taxon>
        <taxon>indigoferoid/millettioid clade</taxon>
        <taxon>Phaseoleae</taxon>
        <taxon>Mucuna</taxon>
    </lineage>
</organism>
<dbReference type="InterPro" id="IPR041577">
    <property type="entry name" value="RT_RNaseH_2"/>
</dbReference>
<evidence type="ECO:0000259" key="2">
    <source>
        <dbReference type="Pfam" id="PF17921"/>
    </source>
</evidence>
<feature type="non-terminal residue" evidence="3">
    <location>
        <position position="1"/>
    </location>
</feature>
<dbReference type="EMBL" id="QJKJ01003974">
    <property type="protein sequence ID" value="RDX96092.1"/>
    <property type="molecule type" value="Genomic_DNA"/>
</dbReference>
<dbReference type="Pfam" id="PF17921">
    <property type="entry name" value="Integrase_H2C2"/>
    <property type="match status" value="1"/>
</dbReference>
<evidence type="ECO:0000313" key="3">
    <source>
        <dbReference type="EMBL" id="RDX96092.1"/>
    </source>
</evidence>
<dbReference type="InterPro" id="IPR041588">
    <property type="entry name" value="Integrase_H2C2"/>
</dbReference>
<name>A0A371GZV6_MUCPR</name>
<protein>
    <submittedName>
        <fullName evidence="3">Retrovirus-related Pol polyprotein from transposon 17.6</fullName>
    </submittedName>
</protein>
<dbReference type="InterPro" id="IPR043502">
    <property type="entry name" value="DNA/RNA_pol_sf"/>
</dbReference>
<dbReference type="Proteomes" id="UP000257109">
    <property type="component" value="Unassembled WGS sequence"/>
</dbReference>
<dbReference type="PANTHER" id="PTHR35046">
    <property type="entry name" value="ZINC KNUCKLE (CCHC-TYPE) FAMILY PROTEIN"/>
    <property type="match status" value="1"/>
</dbReference>
<reference evidence="3" key="1">
    <citation type="submission" date="2018-05" db="EMBL/GenBank/DDBJ databases">
        <title>Draft genome of Mucuna pruriens seed.</title>
        <authorList>
            <person name="Nnadi N.E."/>
            <person name="Vos R."/>
            <person name="Hasami M.H."/>
            <person name="Devisetty U.K."/>
            <person name="Aguiy J.C."/>
        </authorList>
    </citation>
    <scope>NUCLEOTIDE SEQUENCE [LARGE SCALE GENOMIC DNA]</scope>
    <source>
        <strain evidence="3">JCA_2017</strain>
    </source>
</reference>
<proteinExistence type="predicted"/>
<keyword evidence="4" id="KW-1185">Reference proteome</keyword>
<dbReference type="GO" id="GO:0004519">
    <property type="term" value="F:endonuclease activity"/>
    <property type="evidence" value="ECO:0007669"/>
    <property type="project" value="UniProtKB-KW"/>
</dbReference>
<dbReference type="GO" id="GO:0016787">
    <property type="term" value="F:hydrolase activity"/>
    <property type="evidence" value="ECO:0007669"/>
    <property type="project" value="UniProtKB-KW"/>
</dbReference>
<dbReference type="SUPFAM" id="SSF56672">
    <property type="entry name" value="DNA/RNA polymerases"/>
    <property type="match status" value="1"/>
</dbReference>
<feature type="domain" description="Integrase zinc-binding" evidence="2">
    <location>
        <begin position="264"/>
        <end position="320"/>
    </location>
</feature>
<dbReference type="Gene3D" id="1.10.340.70">
    <property type="match status" value="1"/>
</dbReference>
<dbReference type="OrthoDB" id="425619at2759"/>
<dbReference type="GO" id="GO:0003964">
    <property type="term" value="F:RNA-directed DNA polymerase activity"/>
    <property type="evidence" value="ECO:0007669"/>
    <property type="project" value="UniProtKB-KW"/>
</dbReference>
<dbReference type="PANTHER" id="PTHR35046:SF9">
    <property type="entry name" value="RNA-DIRECTED DNA POLYMERASE"/>
    <property type="match status" value="1"/>
</dbReference>
<dbReference type="Pfam" id="PF17919">
    <property type="entry name" value="RT_RNaseH_2"/>
    <property type="match status" value="1"/>
</dbReference>
<evidence type="ECO:0000259" key="1">
    <source>
        <dbReference type="Pfam" id="PF17919"/>
    </source>
</evidence>
<sequence length="337" mass="39031">MEKFMFRTNEVIFLGYVVGSQGVLVDEEKVKAIQSWPTPTNYHCCPIKETIKKDVGFKLSNSPILALPKFHKSFELECDASNVGVRVVLLEEGHPIAFLNEKLKGAQLNFTIYDKELYALAKVLQVWQHYLLSNEFIVHNDHNFFMFTLSSCHSSFSANQILIRGQHKLNKRHAKWVEFLEKFPYVIKHKQGKANIVANALSRRHALLAMLETKLLGFESLKNLYVGDDDFKKAYESCANSANGGFFKHKRFLFKEKRLCVLRTSIRELLVREAHEGGLMGYFDERKTYETLHENFYWPHMRRDVHHICERCLVCKMAKSKVLSKGLYTPLPIPTSP</sequence>
<dbReference type="CDD" id="cd09274">
    <property type="entry name" value="RNase_HI_RT_Ty3"/>
    <property type="match status" value="1"/>
</dbReference>
<dbReference type="AlphaFoldDB" id="A0A371GZV6"/>